<evidence type="ECO:0000259" key="2">
    <source>
        <dbReference type="Pfam" id="PF05065"/>
    </source>
</evidence>
<dbReference type="InterPro" id="IPR024455">
    <property type="entry name" value="Phage_capsid"/>
</dbReference>
<comment type="caution">
    <text evidence="3">The sequence shown here is derived from an EMBL/GenBank/DDBJ whole genome shotgun (WGS) entry which is preliminary data.</text>
</comment>
<dbReference type="Pfam" id="PF05065">
    <property type="entry name" value="Phage_capsid"/>
    <property type="match status" value="1"/>
</dbReference>
<organism evidence="3 4">
    <name type="scientific">Acinetobacter junii</name>
    <dbReference type="NCBI Taxonomy" id="40215"/>
    <lineage>
        <taxon>Bacteria</taxon>
        <taxon>Pseudomonadati</taxon>
        <taxon>Pseudomonadota</taxon>
        <taxon>Gammaproteobacteria</taxon>
        <taxon>Moraxellales</taxon>
        <taxon>Moraxellaceae</taxon>
        <taxon>Acinetobacter</taxon>
    </lineage>
</organism>
<evidence type="ECO:0000256" key="1">
    <source>
        <dbReference type="ARBA" id="ARBA00004328"/>
    </source>
</evidence>
<sequence length="403" mass="43813">MNLTELIEKRSNTVNQMKALADAAAKAQRDLTEEESTQFETLKNEERSIQKQIDRVEYLRSLERSAPADHVGDSHNKDFEKLKRSVSVQNIIQAQIAGRSLSGAELEYNKEAEKRSGKKAQGAFIPFDALETRATNNTTTAAELVATNHRPQDYIGALRASNIVRQMGVRTLTGLSGDVVIPKYGTGLSLGWVGEEEAVTESNMSFDAITLTPKHTGGKTEMSRQLIQQSSPDIESLIREDLSYLVAQNIDQAIIAGTGVKDPLGILNTVGVLTGAIPDTWQEVLALIQLIEDQNITNLKWLGTSTTKTTLAGIEKSTGTGQFLYQNGQVGELPFNVSANMPANKLILGDFSQVLLGVWSEIDILVNPYAEPAYSRGGVQVRAMATCDVAVRHPKAFLVATGA</sequence>
<protein>
    <submittedName>
        <fullName evidence="3">Phage major capsid protein</fullName>
    </submittedName>
</protein>
<keyword evidence="4" id="KW-1185">Reference proteome</keyword>
<dbReference type="NCBIfam" id="TIGR01554">
    <property type="entry name" value="major_cap_HK97"/>
    <property type="match status" value="1"/>
</dbReference>
<gene>
    <name evidence="3" type="ORF">WM018_01590</name>
</gene>
<dbReference type="EMBL" id="JBBMLE010000003">
    <property type="protein sequence ID" value="MEK0251227.1"/>
    <property type="molecule type" value="Genomic_DNA"/>
</dbReference>
<accession>A0ABU8ZCF5</accession>
<evidence type="ECO:0000313" key="4">
    <source>
        <dbReference type="Proteomes" id="UP001498501"/>
    </source>
</evidence>
<dbReference type="RefSeq" id="WP_151708016.1">
    <property type="nucleotide sequence ID" value="NZ_BKFG01000016.1"/>
</dbReference>
<proteinExistence type="predicted"/>
<comment type="subcellular location">
    <subcellularLocation>
        <location evidence="1">Virion</location>
    </subcellularLocation>
</comment>
<dbReference type="Gene3D" id="3.30.2400.10">
    <property type="entry name" value="Major capsid protein gp5"/>
    <property type="match status" value="1"/>
</dbReference>
<dbReference type="InterPro" id="IPR054612">
    <property type="entry name" value="Phage_capsid-like_C"/>
</dbReference>
<name>A0ABU8ZCF5_ACIJU</name>
<dbReference type="Proteomes" id="UP001498501">
    <property type="component" value="Unassembled WGS sequence"/>
</dbReference>
<evidence type="ECO:0000313" key="3">
    <source>
        <dbReference type="EMBL" id="MEK0251227.1"/>
    </source>
</evidence>
<dbReference type="SUPFAM" id="SSF56563">
    <property type="entry name" value="Major capsid protein gp5"/>
    <property type="match status" value="1"/>
</dbReference>
<reference evidence="3 4" key="1">
    <citation type="submission" date="2024-03" db="EMBL/GenBank/DDBJ databases">
        <title>Cross-transmission of Acinetobacter junii carrying blaOXA-58 in a neonatal intensive care unit.</title>
        <authorList>
            <person name="Bour M."/>
            <person name="Potron A."/>
            <person name="Lecointe D."/>
        </authorList>
    </citation>
    <scope>NUCLEOTIDE SEQUENCE [LARGE SCALE GENOMIC DNA]</scope>
    <source>
        <strain evidence="3 4">21A3096 case 1</strain>
    </source>
</reference>
<feature type="domain" description="Phage capsid-like C-terminal" evidence="2">
    <location>
        <begin position="147"/>
        <end position="400"/>
    </location>
</feature>